<keyword evidence="3" id="KW-1185">Reference proteome</keyword>
<dbReference type="Proteomes" id="UP000053237">
    <property type="component" value="Unassembled WGS sequence"/>
</dbReference>
<evidence type="ECO:0000313" key="2">
    <source>
        <dbReference type="EMBL" id="CCI41199.1"/>
    </source>
</evidence>
<dbReference type="AlphaFoldDB" id="A0A024G4F8"/>
<proteinExistence type="predicted"/>
<feature type="region of interest" description="Disordered" evidence="1">
    <location>
        <begin position="78"/>
        <end position="114"/>
    </location>
</feature>
<comment type="caution">
    <text evidence="2">The sequence shown here is derived from an EMBL/GenBank/DDBJ whole genome shotgun (WGS) entry which is preliminary data.</text>
</comment>
<feature type="compositionally biased region" description="Acidic residues" evidence="1">
    <location>
        <begin position="90"/>
        <end position="107"/>
    </location>
</feature>
<dbReference type="EMBL" id="CAIX01000016">
    <property type="protein sequence ID" value="CCI41199.1"/>
    <property type="molecule type" value="Genomic_DNA"/>
</dbReference>
<gene>
    <name evidence="2" type="ORF">BN9_019830</name>
</gene>
<evidence type="ECO:0000256" key="1">
    <source>
        <dbReference type="SAM" id="MobiDB-lite"/>
    </source>
</evidence>
<sequence length="114" mass="13520">MGSSVSTLRHELAHSIWMNEFVGLVVQLMDEYFNTHSFLHLISSSAVHLFTDELFQCQRMLHPYILLHNVFYRFPERRRRRGGECGRAEENDETIDDEEGTNEEEDEITMKRGW</sequence>
<dbReference type="InParanoid" id="A0A024G4F8"/>
<name>A0A024G4F8_9STRA</name>
<accession>A0A024G4F8</accession>
<reference evidence="2 3" key="1">
    <citation type="submission" date="2012-05" db="EMBL/GenBank/DDBJ databases">
        <title>Recombination and specialization in a pathogen metapopulation.</title>
        <authorList>
            <person name="Gardiner A."/>
            <person name="Kemen E."/>
            <person name="Schultz-Larsen T."/>
            <person name="MacLean D."/>
            <person name="Van Oosterhout C."/>
            <person name="Jones J.D.G."/>
        </authorList>
    </citation>
    <scope>NUCLEOTIDE SEQUENCE [LARGE SCALE GENOMIC DNA]</scope>
    <source>
        <strain evidence="2 3">Ac Nc2</strain>
    </source>
</reference>
<evidence type="ECO:0000313" key="3">
    <source>
        <dbReference type="Proteomes" id="UP000053237"/>
    </source>
</evidence>
<protein>
    <submittedName>
        <fullName evidence="2">Uncharacterized protein</fullName>
    </submittedName>
</protein>
<organism evidence="2 3">
    <name type="scientific">Albugo candida</name>
    <dbReference type="NCBI Taxonomy" id="65357"/>
    <lineage>
        <taxon>Eukaryota</taxon>
        <taxon>Sar</taxon>
        <taxon>Stramenopiles</taxon>
        <taxon>Oomycota</taxon>
        <taxon>Peronosporomycetes</taxon>
        <taxon>Albuginales</taxon>
        <taxon>Albuginaceae</taxon>
        <taxon>Albugo</taxon>
    </lineage>
</organism>